<organism evidence="2 3">
    <name type="scientific">Streptomyces thermodiastaticus</name>
    <dbReference type="NCBI Taxonomy" id="44061"/>
    <lineage>
        <taxon>Bacteria</taxon>
        <taxon>Bacillati</taxon>
        <taxon>Actinomycetota</taxon>
        <taxon>Actinomycetes</taxon>
        <taxon>Kitasatosporales</taxon>
        <taxon>Streptomycetaceae</taxon>
        <taxon>Streptomyces</taxon>
    </lineage>
</organism>
<sequence>MPPASRSHRSYQADVLLVPLEPRSRTAVTSPAPHDALDGITVSGTDTPLGGTDFRPDVVVMLTHDLAAVEAGLATRVGASARASGALVGAIVISPDRGWHGSEARSAAAELRAAADTVVVLSGMSPAVALLRVLRGGPQTAGHGTI</sequence>
<reference evidence="2 3" key="1">
    <citation type="submission" date="2023-07" db="EMBL/GenBank/DDBJ databases">
        <title>Genomic Encyclopedia of Type Strains, Phase IV (KMG-IV): sequencing the most valuable type-strain genomes for metagenomic binning, comparative biology and taxonomic classification.</title>
        <authorList>
            <person name="Goeker M."/>
        </authorList>
    </citation>
    <scope>NUCLEOTIDE SEQUENCE [LARGE SCALE GENOMIC DNA]</scope>
    <source>
        <strain evidence="2 3">DSM 40573</strain>
    </source>
</reference>
<keyword evidence="3" id="KW-1185">Reference proteome</keyword>
<evidence type="ECO:0000256" key="1">
    <source>
        <dbReference type="SAM" id="MobiDB-lite"/>
    </source>
</evidence>
<feature type="region of interest" description="Disordered" evidence="1">
    <location>
        <begin position="24"/>
        <end position="43"/>
    </location>
</feature>
<dbReference type="EMBL" id="JAUSWC010000029">
    <property type="protein sequence ID" value="MDQ0491126.1"/>
    <property type="molecule type" value="Genomic_DNA"/>
</dbReference>
<dbReference type="Proteomes" id="UP001236795">
    <property type="component" value="Unassembled WGS sequence"/>
</dbReference>
<evidence type="ECO:0000313" key="3">
    <source>
        <dbReference type="Proteomes" id="UP001236795"/>
    </source>
</evidence>
<name>A0ABU0KRU6_9ACTN</name>
<dbReference type="RefSeq" id="WP_258906359.1">
    <property type="nucleotide sequence ID" value="NZ_JAUSWC010000029.1"/>
</dbReference>
<comment type="caution">
    <text evidence="2">The sequence shown here is derived from an EMBL/GenBank/DDBJ whole genome shotgun (WGS) entry which is preliminary data.</text>
</comment>
<evidence type="ECO:0000313" key="2">
    <source>
        <dbReference type="EMBL" id="MDQ0491126.1"/>
    </source>
</evidence>
<proteinExistence type="predicted"/>
<accession>A0ABU0KRU6</accession>
<protein>
    <submittedName>
        <fullName evidence="2">Uncharacterized protein</fullName>
    </submittedName>
</protein>
<gene>
    <name evidence="2" type="ORF">QO019_006011</name>
</gene>